<feature type="transmembrane region" description="Helical" evidence="1">
    <location>
        <begin position="206"/>
        <end position="228"/>
    </location>
</feature>
<dbReference type="OrthoDB" id="9150437at2"/>
<feature type="transmembrane region" description="Helical" evidence="1">
    <location>
        <begin position="92"/>
        <end position="113"/>
    </location>
</feature>
<dbReference type="RefSeq" id="WP_020211991.1">
    <property type="nucleotide sequence ID" value="NZ_JRLX01000045.1"/>
</dbReference>
<feature type="transmembrane region" description="Helical" evidence="1">
    <location>
        <begin position="295"/>
        <end position="316"/>
    </location>
</feature>
<sequence length="324" mass="36034">MQGDSFKNYLHLHFIVFVWGFTAVLGKLITIGAMPLVWFRMCIGVAIMIVYAIITKAPFKISLKTFIRFIIAGLVIAVHWFTFFQAIKVSNISVTLACLSTGAFFASLLETVFYGKKVVWYELILSMVVILALSIIIYGEFFVALVTQISSGPFSLSAVGNVIHNTPTGTNHLLLGIGIALISACLSALFAIINGKFAKEYNPVTISLYELLGGIFFFSLYLFFTGQFTQEFFTLSQWDWLWLFILGSFCTAYAQIAAVKVMKFISAYTMMLTINLEPVYGIILALIVFKTDEQMGYTFYIGAAIILITVIINGVLKNKAETAK</sequence>
<feature type="transmembrane region" description="Helical" evidence="1">
    <location>
        <begin position="12"/>
        <end position="31"/>
    </location>
</feature>
<proteinExistence type="predicted"/>
<feature type="transmembrane region" description="Helical" evidence="1">
    <location>
        <begin position="120"/>
        <end position="146"/>
    </location>
</feature>
<keyword evidence="1" id="KW-0472">Membrane</keyword>
<keyword evidence="4" id="KW-1185">Reference proteome</keyword>
<feature type="transmembrane region" description="Helical" evidence="1">
    <location>
        <begin position="37"/>
        <end position="54"/>
    </location>
</feature>
<gene>
    <name evidence="3" type="ORF">Q765_20635</name>
</gene>
<evidence type="ECO:0000256" key="1">
    <source>
        <dbReference type="SAM" id="Phobius"/>
    </source>
</evidence>
<keyword evidence="1" id="KW-0812">Transmembrane</keyword>
<dbReference type="GO" id="GO:0016020">
    <property type="term" value="C:membrane"/>
    <property type="evidence" value="ECO:0007669"/>
    <property type="project" value="InterPro"/>
</dbReference>
<keyword evidence="1" id="KW-1133">Transmembrane helix</keyword>
<dbReference type="Pfam" id="PF00892">
    <property type="entry name" value="EamA"/>
    <property type="match status" value="2"/>
</dbReference>
<evidence type="ECO:0000313" key="3">
    <source>
        <dbReference type="EMBL" id="KGO84628.1"/>
    </source>
</evidence>
<feature type="transmembrane region" description="Helical" evidence="1">
    <location>
        <begin position="173"/>
        <end position="194"/>
    </location>
</feature>
<dbReference type="Proteomes" id="UP000030152">
    <property type="component" value="Unassembled WGS sequence"/>
</dbReference>
<reference evidence="3 4" key="1">
    <citation type="submission" date="2013-09" db="EMBL/GenBank/DDBJ databases">
        <authorList>
            <person name="Zeng Z."/>
            <person name="Chen C."/>
        </authorList>
    </citation>
    <scope>NUCLEOTIDE SEQUENCE [LARGE SCALE GENOMIC DNA]</scope>
    <source>
        <strain evidence="3 4">WB 3.3-2</strain>
    </source>
</reference>
<organism evidence="3 4">
    <name type="scientific">Flavobacterium rivuli WB 3.3-2 = DSM 21788</name>
    <dbReference type="NCBI Taxonomy" id="1121895"/>
    <lineage>
        <taxon>Bacteria</taxon>
        <taxon>Pseudomonadati</taxon>
        <taxon>Bacteroidota</taxon>
        <taxon>Flavobacteriia</taxon>
        <taxon>Flavobacteriales</taxon>
        <taxon>Flavobacteriaceae</taxon>
        <taxon>Flavobacterium</taxon>
    </lineage>
</organism>
<dbReference type="SUPFAM" id="SSF103481">
    <property type="entry name" value="Multidrug resistance efflux transporter EmrE"/>
    <property type="match status" value="2"/>
</dbReference>
<evidence type="ECO:0000313" key="4">
    <source>
        <dbReference type="Proteomes" id="UP000030152"/>
    </source>
</evidence>
<dbReference type="InterPro" id="IPR037185">
    <property type="entry name" value="EmrE-like"/>
</dbReference>
<name>A0A0A2LZL0_9FLAO</name>
<dbReference type="STRING" id="1121895.GCA_000378485_00863"/>
<dbReference type="PANTHER" id="PTHR22911">
    <property type="entry name" value="ACYL-MALONYL CONDENSING ENZYME-RELATED"/>
    <property type="match status" value="1"/>
</dbReference>
<protein>
    <submittedName>
        <fullName evidence="3">Permease</fullName>
    </submittedName>
</protein>
<feature type="transmembrane region" description="Helical" evidence="1">
    <location>
        <begin position="240"/>
        <end position="259"/>
    </location>
</feature>
<dbReference type="PANTHER" id="PTHR22911:SF79">
    <property type="entry name" value="MOBA-LIKE NTP TRANSFERASE DOMAIN-CONTAINING PROTEIN"/>
    <property type="match status" value="1"/>
</dbReference>
<dbReference type="eggNOG" id="COG0697">
    <property type="taxonomic scope" value="Bacteria"/>
</dbReference>
<feature type="transmembrane region" description="Helical" evidence="1">
    <location>
        <begin position="271"/>
        <end position="289"/>
    </location>
</feature>
<feature type="transmembrane region" description="Helical" evidence="1">
    <location>
        <begin position="66"/>
        <end position="86"/>
    </location>
</feature>
<accession>A0A0A2LZL0</accession>
<feature type="domain" description="EamA" evidence="2">
    <location>
        <begin position="15"/>
        <end position="137"/>
    </location>
</feature>
<dbReference type="EMBL" id="JRLX01000045">
    <property type="protein sequence ID" value="KGO84628.1"/>
    <property type="molecule type" value="Genomic_DNA"/>
</dbReference>
<dbReference type="AlphaFoldDB" id="A0A0A2LZL0"/>
<dbReference type="InterPro" id="IPR000620">
    <property type="entry name" value="EamA_dom"/>
</dbReference>
<feature type="domain" description="EamA" evidence="2">
    <location>
        <begin position="175"/>
        <end position="312"/>
    </location>
</feature>
<comment type="caution">
    <text evidence="3">The sequence shown here is derived from an EMBL/GenBank/DDBJ whole genome shotgun (WGS) entry which is preliminary data.</text>
</comment>
<evidence type="ECO:0000259" key="2">
    <source>
        <dbReference type="Pfam" id="PF00892"/>
    </source>
</evidence>